<dbReference type="GO" id="GO:0008720">
    <property type="term" value="F:D-lactate dehydrogenase (NAD+) activity"/>
    <property type="evidence" value="ECO:0007669"/>
    <property type="project" value="TreeGrafter"/>
</dbReference>
<dbReference type="InterPro" id="IPR004113">
    <property type="entry name" value="FAD-bd_oxidored_4_C"/>
</dbReference>
<gene>
    <name evidence="14" type="ORF">CIK83_05815</name>
</gene>
<keyword evidence="7" id="KW-0408">Iron</keyword>
<dbReference type="PANTHER" id="PTHR11748">
    <property type="entry name" value="D-LACTATE DEHYDROGENASE"/>
    <property type="match status" value="1"/>
</dbReference>
<dbReference type="GO" id="GO:0051539">
    <property type="term" value="F:4 iron, 4 sulfur cluster binding"/>
    <property type="evidence" value="ECO:0007669"/>
    <property type="project" value="UniProtKB-KW"/>
</dbReference>
<dbReference type="SUPFAM" id="SSF56176">
    <property type="entry name" value="FAD-binding/transporter-associated domain-like"/>
    <property type="match status" value="1"/>
</dbReference>
<dbReference type="Gene3D" id="3.30.70.2740">
    <property type="match status" value="1"/>
</dbReference>
<evidence type="ECO:0000256" key="8">
    <source>
        <dbReference type="ARBA" id="ARBA00023014"/>
    </source>
</evidence>
<comment type="catalytic activity">
    <reaction evidence="10">
        <text>(R)-2-hydroxyglutarate + A = 2-oxoglutarate + AH2</text>
        <dbReference type="Rhea" id="RHEA:38295"/>
        <dbReference type="ChEBI" id="CHEBI:13193"/>
        <dbReference type="ChEBI" id="CHEBI:15801"/>
        <dbReference type="ChEBI" id="CHEBI:16810"/>
        <dbReference type="ChEBI" id="CHEBI:17499"/>
        <dbReference type="EC" id="1.1.99.39"/>
    </reaction>
    <physiologicalReaction direction="left-to-right" evidence="10">
        <dbReference type="Rhea" id="RHEA:38296"/>
    </physiologicalReaction>
</comment>
<keyword evidence="6" id="KW-0560">Oxidoreductase</keyword>
<keyword evidence="4" id="KW-0479">Metal-binding</keyword>
<dbReference type="GO" id="GO:0071949">
    <property type="term" value="F:FAD binding"/>
    <property type="evidence" value="ECO:0007669"/>
    <property type="project" value="InterPro"/>
</dbReference>
<dbReference type="AlphaFoldDB" id="A0A368LMY9"/>
<dbReference type="Proteomes" id="UP000252479">
    <property type="component" value="Unassembled WGS sequence"/>
</dbReference>
<keyword evidence="2" id="KW-0004">4Fe-4S</keyword>
<dbReference type="InterPro" id="IPR006094">
    <property type="entry name" value="Oxid_FAD_bind_N"/>
</dbReference>
<evidence type="ECO:0000256" key="10">
    <source>
        <dbReference type="ARBA" id="ARBA00051291"/>
    </source>
</evidence>
<dbReference type="InterPro" id="IPR016164">
    <property type="entry name" value="FAD-linked_Oxase-like_C"/>
</dbReference>
<dbReference type="GO" id="GO:0046872">
    <property type="term" value="F:metal ion binding"/>
    <property type="evidence" value="ECO:0007669"/>
    <property type="project" value="UniProtKB-KW"/>
</dbReference>
<name>A0A368LMY9_9VIBR</name>
<dbReference type="InterPro" id="IPR017900">
    <property type="entry name" value="4Fe4S_Fe_S_CS"/>
</dbReference>
<sequence>MLPNSDTSKTTPSTLPLLNQRFDVDPVVGAYLSELSKAGFSGDIEQTYASRLAVATDNSVYQQLPQAVVLPRNNHDVQLIGQVGSQRKYDSVTFSPRGGGTGTNGQSLTKGIVVDMSRHMNKVLEVNEQEGWVRAQSGVVKDQLNDVVRPYGYFFSPDLSTSNRATLGGMVNTDASGQGSLKYGKTSDHVLSLQAVFSDGSMYETDGSDEVPALGTIASRALAETERVCRENRAAIDAKFPPLNRFLTGYDLKNALSFQASKVSQTENDKGEFNLARVLCGAEGSLAFITEAKLNLTPIPKARTLVNVKYNSFDSALRSAPLMVEAQALSVETVDSKVLNLAKQDIVWHTVSDLLTDVEGKDMQGINIIEFAGESESEVAFLVNDLVAQLEVKLETEEGGIIGFQVCNDLAGINKIYNMRKKAVGLLGGAKGRAKPIAFAEDTCVPPENLADFIVEFRELLDSKSLNYGMFGHVDAGVLHVRPALDLCDPEQEKLMHQVSDEVVKLVAKYGGLMWGEHGKGYRSEYGPEFFGDELFLQLRRVKAAFDPLNKMNPGKICTPLDSQDELVKVSDTKRATFDRQIPITVRDSFRQAMECNGNGLCFNYDVNSPMCPSMKITADRRHSPKGRAGLVREWLRQLTANGIDILDLEQQALNGNSSIKLMIDRVRHSMKKKSEYDFSHEVFEALNGCLACKACASQCPINVDVPSFRSRFLNVYYTRYQRPVKDYLVANIESFLPIMASTPKLVNGILGMSWIQGLTKRSIGYIDAPLLSVPTLKKTLENNDWDSRFSLSQLQLLSDEQRQDYVLIVQDPFTSFYDADVVSDFVELAIKLGKKPVVLPFKPNGKAQHVKGFLKQFAQTATSTAEFLNTLVKLNIPMVGVDPATVLCYRDEYREVLGEKAGSFKVLSVHEWLQPNLHQFKFTAVASQQSWNLFSHCTEKTKLPNSEKEWGQIFTHFGATLNTIPVGCCGMAGTFGHEADKFEMSQGIYQLSWQPNMNRLDKEYCLATGYSCRSQVKRFEGVKPKHPLQALLAMVQ</sequence>
<accession>A0A368LMY9</accession>
<evidence type="ECO:0000256" key="2">
    <source>
        <dbReference type="ARBA" id="ARBA00022485"/>
    </source>
</evidence>
<comment type="similarity">
    <text evidence="11">In the N-terminal section; belongs to the FAD-binding oxidoreductase/transferase type 4 family.</text>
</comment>
<evidence type="ECO:0000256" key="7">
    <source>
        <dbReference type="ARBA" id="ARBA00023004"/>
    </source>
</evidence>
<proteinExistence type="inferred from homology"/>
<keyword evidence="8" id="KW-0411">Iron-sulfur</keyword>
<evidence type="ECO:0000256" key="3">
    <source>
        <dbReference type="ARBA" id="ARBA00022630"/>
    </source>
</evidence>
<dbReference type="FunFam" id="3.30.70.2740:FF:000003">
    <property type="entry name" value="Oxidoreductase, FAD-binding, putative"/>
    <property type="match status" value="1"/>
</dbReference>
<dbReference type="RefSeq" id="WP_086963291.1">
    <property type="nucleotide sequence ID" value="NZ_AP018680.1"/>
</dbReference>
<evidence type="ECO:0000256" key="5">
    <source>
        <dbReference type="ARBA" id="ARBA00022827"/>
    </source>
</evidence>
<dbReference type="GO" id="GO:0004458">
    <property type="term" value="F:D-lactate dehydrogenase (cytochrome) activity"/>
    <property type="evidence" value="ECO:0007669"/>
    <property type="project" value="TreeGrafter"/>
</dbReference>
<dbReference type="InterPro" id="IPR016169">
    <property type="entry name" value="FAD-bd_PCMH_sub2"/>
</dbReference>
<dbReference type="Pfam" id="PF02913">
    <property type="entry name" value="FAD-oxidase_C"/>
    <property type="match status" value="1"/>
</dbReference>
<dbReference type="InterPro" id="IPR036318">
    <property type="entry name" value="FAD-bd_PCMH-like_sf"/>
</dbReference>
<dbReference type="GeneID" id="303188426"/>
<evidence type="ECO:0000259" key="13">
    <source>
        <dbReference type="PROSITE" id="PS51387"/>
    </source>
</evidence>
<evidence type="ECO:0000256" key="12">
    <source>
        <dbReference type="ARBA" id="ARBA00067680"/>
    </source>
</evidence>
<dbReference type="PANTHER" id="PTHR11748:SF119">
    <property type="entry name" value="D-2-HYDROXYGLUTARATE DEHYDROGENASE"/>
    <property type="match status" value="1"/>
</dbReference>
<dbReference type="PROSITE" id="PS51387">
    <property type="entry name" value="FAD_PCMH"/>
    <property type="match status" value="1"/>
</dbReference>
<feature type="domain" description="FAD-binding PCMH-type" evidence="13">
    <location>
        <begin position="61"/>
        <end position="299"/>
    </location>
</feature>
<dbReference type="InterPro" id="IPR016166">
    <property type="entry name" value="FAD-bd_PCMH"/>
</dbReference>
<dbReference type="Pfam" id="PF01565">
    <property type="entry name" value="FAD_binding_4"/>
    <property type="match status" value="1"/>
</dbReference>
<dbReference type="EMBL" id="QPGL01000001">
    <property type="protein sequence ID" value="RCS73171.1"/>
    <property type="molecule type" value="Genomic_DNA"/>
</dbReference>
<evidence type="ECO:0000256" key="1">
    <source>
        <dbReference type="ARBA" id="ARBA00001974"/>
    </source>
</evidence>
<evidence type="ECO:0000256" key="4">
    <source>
        <dbReference type="ARBA" id="ARBA00022723"/>
    </source>
</evidence>
<evidence type="ECO:0000256" key="11">
    <source>
        <dbReference type="ARBA" id="ARBA00060924"/>
    </source>
</evidence>
<organism evidence="14 15">
    <name type="scientific">Vibrio casei</name>
    <dbReference type="NCBI Taxonomy" id="673372"/>
    <lineage>
        <taxon>Bacteria</taxon>
        <taxon>Pseudomonadati</taxon>
        <taxon>Pseudomonadota</taxon>
        <taxon>Gammaproteobacteria</taxon>
        <taxon>Vibrionales</taxon>
        <taxon>Vibrionaceae</taxon>
        <taxon>Vibrio</taxon>
    </lineage>
</organism>
<dbReference type="GO" id="GO:0051990">
    <property type="term" value="F:(R)-2-hydroxyglutarate dehydrogenase activity"/>
    <property type="evidence" value="ECO:0007669"/>
    <property type="project" value="UniProtKB-EC"/>
</dbReference>
<dbReference type="SUPFAM" id="SSF55103">
    <property type="entry name" value="FAD-linked oxidases, C-terminal domain"/>
    <property type="match status" value="1"/>
</dbReference>
<dbReference type="PROSITE" id="PS00198">
    <property type="entry name" value="4FE4S_FER_1"/>
    <property type="match status" value="1"/>
</dbReference>
<dbReference type="OrthoDB" id="9811557at2"/>
<dbReference type="SUPFAM" id="SSF46548">
    <property type="entry name" value="alpha-helical ferredoxin"/>
    <property type="match status" value="1"/>
</dbReference>
<dbReference type="Gene3D" id="3.30.465.10">
    <property type="match status" value="1"/>
</dbReference>
<keyword evidence="3" id="KW-0285">Flavoprotein</keyword>
<dbReference type="GO" id="GO:1903457">
    <property type="term" value="P:lactate catabolic process"/>
    <property type="evidence" value="ECO:0007669"/>
    <property type="project" value="TreeGrafter"/>
</dbReference>
<protein>
    <recommendedName>
        <fullName evidence="12">D-2-hydroxyglutarate dehydrogenase</fullName>
        <ecNumber evidence="9">1.1.99.39</ecNumber>
    </recommendedName>
</protein>
<evidence type="ECO:0000313" key="14">
    <source>
        <dbReference type="EMBL" id="RCS73171.1"/>
    </source>
</evidence>
<reference evidence="14 15" key="1">
    <citation type="journal article" date="2017" name="Elife">
        <title>Extensive horizontal gene transfer in cheese-associated bacteria.</title>
        <authorList>
            <person name="Bonham K.S."/>
            <person name="Wolfe B.E."/>
            <person name="Dutton R.J."/>
        </authorList>
    </citation>
    <scope>NUCLEOTIDE SEQUENCE [LARGE SCALE GENOMIC DNA]</scope>
    <source>
        <strain evidence="14 15">JB196</strain>
    </source>
</reference>
<evidence type="ECO:0000256" key="9">
    <source>
        <dbReference type="ARBA" id="ARBA00039003"/>
    </source>
</evidence>
<keyword evidence="5" id="KW-0274">FAD</keyword>
<comment type="caution">
    <text evidence="14">The sequence shown here is derived from an EMBL/GenBank/DDBJ whole genome shotgun (WGS) entry which is preliminary data.</text>
</comment>
<evidence type="ECO:0000256" key="6">
    <source>
        <dbReference type="ARBA" id="ARBA00023002"/>
    </source>
</evidence>
<comment type="cofactor">
    <cofactor evidence="1">
        <name>FAD</name>
        <dbReference type="ChEBI" id="CHEBI:57692"/>
    </cofactor>
</comment>
<evidence type="ECO:0000313" key="15">
    <source>
        <dbReference type="Proteomes" id="UP000252479"/>
    </source>
</evidence>
<keyword evidence="15" id="KW-1185">Reference proteome</keyword>
<dbReference type="EC" id="1.1.99.39" evidence="9"/>